<evidence type="ECO:0000259" key="1">
    <source>
        <dbReference type="Pfam" id="PF06172"/>
    </source>
</evidence>
<dbReference type="Gene3D" id="2.60.120.10">
    <property type="entry name" value="Jelly Rolls"/>
    <property type="match status" value="1"/>
</dbReference>
<dbReference type="InterPro" id="IPR039935">
    <property type="entry name" value="YML079W-like"/>
</dbReference>
<keyword evidence="3" id="KW-1185">Reference proteome</keyword>
<dbReference type="InterPro" id="IPR014710">
    <property type="entry name" value="RmlC-like_jellyroll"/>
</dbReference>
<reference evidence="2 3" key="1">
    <citation type="submission" date="2018-09" db="EMBL/GenBank/DDBJ databases">
        <title>Genome sequencing of strain 6GH32-13.</title>
        <authorList>
            <person name="Weon H.-Y."/>
            <person name="Heo J."/>
            <person name="Kwon S.-W."/>
        </authorList>
    </citation>
    <scope>NUCLEOTIDE SEQUENCE [LARGE SCALE GENOMIC DNA]</scope>
    <source>
        <strain evidence="2 3">5GH32-13</strain>
    </source>
</reference>
<dbReference type="Pfam" id="PF06172">
    <property type="entry name" value="Cupin_5"/>
    <property type="match status" value="1"/>
</dbReference>
<dbReference type="RefSeq" id="WP_119048905.1">
    <property type="nucleotide sequence ID" value="NZ_CP032157.1"/>
</dbReference>
<dbReference type="KEGG" id="pseg:D3H65_03375"/>
<dbReference type="PANTHER" id="PTHR33387:SF3">
    <property type="entry name" value="DUF985 DOMAIN-CONTAINING PROTEIN"/>
    <property type="match status" value="1"/>
</dbReference>
<dbReference type="Proteomes" id="UP000263900">
    <property type="component" value="Chromosome"/>
</dbReference>
<evidence type="ECO:0000313" key="2">
    <source>
        <dbReference type="EMBL" id="AXY73067.1"/>
    </source>
</evidence>
<dbReference type="EMBL" id="CP032157">
    <property type="protein sequence ID" value="AXY73067.1"/>
    <property type="molecule type" value="Genomic_DNA"/>
</dbReference>
<dbReference type="OrthoDB" id="9798288at2"/>
<gene>
    <name evidence="2" type="ORF">D3H65_03375</name>
</gene>
<feature type="domain" description="DUF985" evidence="1">
    <location>
        <begin position="7"/>
        <end position="146"/>
    </location>
</feature>
<dbReference type="SUPFAM" id="SSF51182">
    <property type="entry name" value="RmlC-like cupins"/>
    <property type="match status" value="1"/>
</dbReference>
<dbReference type="CDD" id="cd06121">
    <property type="entry name" value="cupin_YML079wp"/>
    <property type="match status" value="1"/>
</dbReference>
<dbReference type="PANTHER" id="PTHR33387">
    <property type="entry name" value="RMLC-LIKE JELLY ROLL FOLD PROTEIN"/>
    <property type="match status" value="1"/>
</dbReference>
<name>A0A3B7MHK2_9BACT</name>
<accession>A0A3B7MHK2</accession>
<protein>
    <submittedName>
        <fullName evidence="2">Cupin domain-containing protein</fullName>
    </submittedName>
</protein>
<dbReference type="InterPro" id="IPR011051">
    <property type="entry name" value="RmlC_Cupin_sf"/>
</dbReference>
<proteinExistence type="predicted"/>
<sequence>MRRTADYWIQQLQLTEHIEGGAFREVYRSPLQVAAAALPPSFGAPRNSSTSIYFLLKQEQFSAFHRIKSDELWHFYYGDPLVVYELEPTGALTEHLLGNDPEQGQQFQCTVKAGNWFASRTQLGGTYSLAGCTVSPGFDFADFELADREQLTKEYPAYATLIRELTR</sequence>
<evidence type="ECO:0000313" key="3">
    <source>
        <dbReference type="Proteomes" id="UP000263900"/>
    </source>
</evidence>
<dbReference type="InterPro" id="IPR009327">
    <property type="entry name" value="Cupin_DUF985"/>
</dbReference>
<organism evidence="2 3">
    <name type="scientific">Paraflavitalea soli</name>
    <dbReference type="NCBI Taxonomy" id="2315862"/>
    <lineage>
        <taxon>Bacteria</taxon>
        <taxon>Pseudomonadati</taxon>
        <taxon>Bacteroidota</taxon>
        <taxon>Chitinophagia</taxon>
        <taxon>Chitinophagales</taxon>
        <taxon>Chitinophagaceae</taxon>
        <taxon>Paraflavitalea</taxon>
    </lineage>
</organism>
<dbReference type="AlphaFoldDB" id="A0A3B7MHK2"/>